<dbReference type="GO" id="GO:0097176">
    <property type="term" value="P:epoxide metabolic process"/>
    <property type="evidence" value="ECO:0007669"/>
    <property type="project" value="TreeGrafter"/>
</dbReference>
<dbReference type="EMBL" id="LDRT01000058">
    <property type="protein sequence ID" value="KTR94257.1"/>
    <property type="molecule type" value="Genomic_DNA"/>
</dbReference>
<comment type="similarity">
    <text evidence="1">Belongs to the peptidase S33 family.</text>
</comment>
<dbReference type="RefSeq" id="WP_058623861.1">
    <property type="nucleotide sequence ID" value="NZ_LDRT01000058.1"/>
</dbReference>
<evidence type="ECO:0000256" key="1">
    <source>
        <dbReference type="ARBA" id="ARBA00010088"/>
    </source>
</evidence>
<gene>
    <name evidence="3" type="ORF">NS220_09685</name>
</gene>
<organism evidence="3 4">
    <name type="scientific">Microbacterium testaceum</name>
    <name type="common">Aureobacterium testaceum</name>
    <name type="synonym">Brevibacterium testaceum</name>
    <dbReference type="NCBI Taxonomy" id="2033"/>
    <lineage>
        <taxon>Bacteria</taxon>
        <taxon>Bacillati</taxon>
        <taxon>Actinomycetota</taxon>
        <taxon>Actinomycetes</taxon>
        <taxon>Micrococcales</taxon>
        <taxon>Microbacteriaceae</taxon>
        <taxon>Microbacterium</taxon>
    </lineage>
</organism>
<dbReference type="Proteomes" id="UP000075025">
    <property type="component" value="Unassembled WGS sequence"/>
</dbReference>
<dbReference type="SUPFAM" id="SSF53474">
    <property type="entry name" value="alpha/beta-Hydrolases"/>
    <property type="match status" value="1"/>
</dbReference>
<dbReference type="Gene3D" id="3.40.50.1820">
    <property type="entry name" value="alpha/beta hydrolase"/>
    <property type="match status" value="1"/>
</dbReference>
<dbReference type="PATRIC" id="fig|2033.6.peg.3038"/>
<name>A0A147EWV8_MICTE</name>
<reference evidence="3 4" key="1">
    <citation type="journal article" date="2016" name="Front. Microbiol.">
        <title>Genomic Resource of Rice Seed Associated Bacteria.</title>
        <authorList>
            <person name="Midha S."/>
            <person name="Bansal K."/>
            <person name="Sharma S."/>
            <person name="Kumar N."/>
            <person name="Patil P.P."/>
            <person name="Chaudhry V."/>
            <person name="Patil P.B."/>
        </authorList>
    </citation>
    <scope>NUCLEOTIDE SEQUENCE [LARGE SCALE GENOMIC DNA]</scope>
    <source>
        <strain evidence="3 4">NS220</strain>
    </source>
</reference>
<keyword evidence="2" id="KW-0378">Hydrolase</keyword>
<evidence type="ECO:0008006" key="5">
    <source>
        <dbReference type="Google" id="ProtNLM"/>
    </source>
</evidence>
<dbReference type="AlphaFoldDB" id="A0A147EWV8"/>
<evidence type="ECO:0000313" key="4">
    <source>
        <dbReference type="Proteomes" id="UP000075025"/>
    </source>
</evidence>
<protein>
    <recommendedName>
        <fullName evidence="5">Epoxide hydrolase</fullName>
    </recommendedName>
</protein>
<sequence>MITSTASRIYFESHQSLDPDLCVTVPAALTTYPHDIEKHPRPWAEERFRRIVRWRAPESGGHFPALEMPDAFVRDLREGMAAVLAAG</sequence>
<dbReference type="PANTHER" id="PTHR21661:SF35">
    <property type="entry name" value="EPOXIDE HYDROLASE"/>
    <property type="match status" value="1"/>
</dbReference>
<proteinExistence type="inferred from homology"/>
<evidence type="ECO:0000313" key="3">
    <source>
        <dbReference type="EMBL" id="KTR94257.1"/>
    </source>
</evidence>
<dbReference type="PANTHER" id="PTHR21661">
    <property type="entry name" value="EPOXIDE HYDROLASE 1-RELATED"/>
    <property type="match status" value="1"/>
</dbReference>
<evidence type="ECO:0000256" key="2">
    <source>
        <dbReference type="ARBA" id="ARBA00022801"/>
    </source>
</evidence>
<dbReference type="GO" id="GO:0004301">
    <property type="term" value="F:epoxide hydrolase activity"/>
    <property type="evidence" value="ECO:0007669"/>
    <property type="project" value="TreeGrafter"/>
</dbReference>
<comment type="caution">
    <text evidence="3">The sequence shown here is derived from an EMBL/GenBank/DDBJ whole genome shotgun (WGS) entry which is preliminary data.</text>
</comment>
<dbReference type="InterPro" id="IPR029058">
    <property type="entry name" value="AB_hydrolase_fold"/>
</dbReference>
<accession>A0A147EWV8</accession>